<feature type="region of interest" description="Disordered" evidence="6">
    <location>
        <begin position="150"/>
        <end position="169"/>
    </location>
</feature>
<accession>A0ABY5KXW8</accession>
<evidence type="ECO:0000256" key="5">
    <source>
        <dbReference type="ARBA" id="ARBA00023136"/>
    </source>
</evidence>
<evidence type="ECO:0000256" key="3">
    <source>
        <dbReference type="ARBA" id="ARBA00022692"/>
    </source>
</evidence>
<keyword evidence="3 7" id="KW-0812">Transmembrane</keyword>
<evidence type="ECO:0000256" key="1">
    <source>
        <dbReference type="ARBA" id="ARBA00004141"/>
    </source>
</evidence>
<evidence type="ECO:0000313" key="10">
    <source>
        <dbReference type="Proteomes" id="UP001316189"/>
    </source>
</evidence>
<gene>
    <name evidence="9" type="ORF">NP064_12125</name>
</gene>
<evidence type="ECO:0000256" key="2">
    <source>
        <dbReference type="ARBA" id="ARBA00009399"/>
    </source>
</evidence>
<keyword evidence="4 7" id="KW-1133">Transmembrane helix</keyword>
<comment type="subcellular location">
    <subcellularLocation>
        <location evidence="1">Membrane</location>
        <topology evidence="1">Multi-pass membrane protein</topology>
    </subcellularLocation>
</comment>
<evidence type="ECO:0000256" key="7">
    <source>
        <dbReference type="SAM" id="Phobius"/>
    </source>
</evidence>
<name>A0ABY5KXW8_9CELL</name>
<feature type="domain" description="GtrA/DPMS transmembrane" evidence="8">
    <location>
        <begin position="18"/>
        <end position="142"/>
    </location>
</feature>
<evidence type="ECO:0000313" key="9">
    <source>
        <dbReference type="EMBL" id="UUI74538.1"/>
    </source>
</evidence>
<organism evidence="9 10">
    <name type="scientific">Cellulomonas chengniuliangii</name>
    <dbReference type="NCBI Taxonomy" id="2968084"/>
    <lineage>
        <taxon>Bacteria</taxon>
        <taxon>Bacillati</taxon>
        <taxon>Actinomycetota</taxon>
        <taxon>Actinomycetes</taxon>
        <taxon>Micrococcales</taxon>
        <taxon>Cellulomonadaceae</taxon>
        <taxon>Cellulomonas</taxon>
    </lineage>
</organism>
<dbReference type="RefSeq" id="WP_227570746.1">
    <property type="nucleotide sequence ID" value="NZ_CP101988.1"/>
</dbReference>
<dbReference type="PANTHER" id="PTHR38459">
    <property type="entry name" value="PROPHAGE BACTOPRENOL-LINKED GLUCOSE TRANSLOCASE HOMOLOG"/>
    <property type="match status" value="1"/>
</dbReference>
<evidence type="ECO:0000259" key="8">
    <source>
        <dbReference type="Pfam" id="PF04138"/>
    </source>
</evidence>
<dbReference type="PANTHER" id="PTHR38459:SF1">
    <property type="entry name" value="PROPHAGE BACTOPRENOL-LINKED GLUCOSE TRANSLOCASE HOMOLOG"/>
    <property type="match status" value="1"/>
</dbReference>
<feature type="transmembrane region" description="Helical" evidence="7">
    <location>
        <begin position="120"/>
        <end position="136"/>
    </location>
</feature>
<keyword evidence="10" id="KW-1185">Reference proteome</keyword>
<feature type="transmembrane region" description="Helical" evidence="7">
    <location>
        <begin position="20"/>
        <end position="38"/>
    </location>
</feature>
<dbReference type="EMBL" id="CP101988">
    <property type="protein sequence ID" value="UUI74538.1"/>
    <property type="molecule type" value="Genomic_DNA"/>
</dbReference>
<keyword evidence="5 7" id="KW-0472">Membrane</keyword>
<dbReference type="Proteomes" id="UP001316189">
    <property type="component" value="Chromosome"/>
</dbReference>
<dbReference type="InterPro" id="IPR007267">
    <property type="entry name" value="GtrA_DPMS_TM"/>
</dbReference>
<comment type="similarity">
    <text evidence="2">Belongs to the GtrA family.</text>
</comment>
<feature type="transmembrane region" description="Helical" evidence="7">
    <location>
        <begin position="87"/>
        <end position="108"/>
    </location>
</feature>
<protein>
    <submittedName>
        <fullName evidence="9">GtrA family protein</fullName>
    </submittedName>
</protein>
<sequence length="169" mass="18399">MTETRRASLRSRILELSRFLSVGAVAFVVDLGLFNVLRFGPGRLLEDKPLTAKIVSVAAATLVSWLGNRHWTFSSHRTTHRGRELTLYAAINVLGVLIGIGTLAFSHYVLNLRTPLEDNISTVLGIVLGTIVRYVGYKKLVFTAPVTQPPHTGSIGESEPNPKSAPPVV</sequence>
<evidence type="ECO:0000256" key="4">
    <source>
        <dbReference type="ARBA" id="ARBA00022989"/>
    </source>
</evidence>
<proteinExistence type="inferred from homology"/>
<dbReference type="InterPro" id="IPR051401">
    <property type="entry name" value="GtrA_CellWall_Glycosyl"/>
</dbReference>
<reference evidence="9 10" key="1">
    <citation type="submission" date="2022-07" db="EMBL/GenBank/DDBJ databases">
        <title>Novel species in genus cellulomonas.</title>
        <authorList>
            <person name="Ye L."/>
        </authorList>
    </citation>
    <scope>NUCLEOTIDE SEQUENCE [LARGE SCALE GENOMIC DNA]</scope>
    <source>
        <strain evidence="10">zg-Y338</strain>
    </source>
</reference>
<feature type="transmembrane region" description="Helical" evidence="7">
    <location>
        <begin position="50"/>
        <end position="67"/>
    </location>
</feature>
<evidence type="ECO:0000256" key="6">
    <source>
        <dbReference type="SAM" id="MobiDB-lite"/>
    </source>
</evidence>
<dbReference type="Pfam" id="PF04138">
    <property type="entry name" value="GtrA_DPMS_TM"/>
    <property type="match status" value="1"/>
</dbReference>